<dbReference type="RefSeq" id="WP_213096878.1">
    <property type="nucleotide sequence ID" value="NZ_JAGYPH010000001.1"/>
</dbReference>
<sequence length="372" mass="41975">MSESVLDKITTIDAIDCRYLTNLMRKAGFNDATVVAFSRELAGGKSHGGGDIHRFKLTYSDPQLSYAPDSIILKESREVSSQALDPAFARREADCYQNDLFEDIKENLYIPKTYGLMIRPDLGQYWLWMEDLGEKAFDIDWTPEALAKMIRDISELHRTWWGREDELKKMPFLRHRAQAMYDGLWVDRIAKNCQSIEGHPYANQISKVFTAKRREILKKLSRAQDLIYPKLEALPQTLLHHDIWPPNLGRYSGKTVLIDWSYVGQGTPGADLSQTAALLFQMWDPNLDDEALLQALWTGLRVDSGLPVEYERIVAGYELAFCLRPAHALAGPVLGSILSGKSGMVGDSGLEGKLASAEAILQRIEKGIQRLD</sequence>
<evidence type="ECO:0000313" key="3">
    <source>
        <dbReference type="Proteomes" id="UP000676456"/>
    </source>
</evidence>
<reference evidence="2 3" key="1">
    <citation type="submission" date="2021-05" db="EMBL/GenBank/DDBJ databases">
        <title>Novel Bacillus species.</title>
        <authorList>
            <person name="Liu G."/>
        </authorList>
    </citation>
    <scope>NUCLEOTIDE SEQUENCE [LARGE SCALE GENOMIC DNA]</scope>
    <source>
        <strain evidence="2 3">FJAT-49682</strain>
    </source>
</reference>
<comment type="caution">
    <text evidence="2">The sequence shown here is derived from an EMBL/GenBank/DDBJ whole genome shotgun (WGS) entry which is preliminary data.</text>
</comment>
<dbReference type="EMBL" id="JAGYPN010000001">
    <property type="protein sequence ID" value="MBS4221890.1"/>
    <property type="molecule type" value="Genomic_DNA"/>
</dbReference>
<dbReference type="Pfam" id="PF01636">
    <property type="entry name" value="APH"/>
    <property type="match status" value="1"/>
</dbReference>
<name>A0A942UI44_9BACI</name>
<gene>
    <name evidence="2" type="ORF">KHA91_03870</name>
</gene>
<dbReference type="AlphaFoldDB" id="A0A942UI44"/>
<dbReference type="Gene3D" id="3.90.1200.10">
    <property type="match status" value="1"/>
</dbReference>
<feature type="domain" description="Aminoglycoside phosphotransferase" evidence="1">
    <location>
        <begin position="108"/>
        <end position="296"/>
    </location>
</feature>
<dbReference type="InterPro" id="IPR002575">
    <property type="entry name" value="Aminoglycoside_PTrfase"/>
</dbReference>
<proteinExistence type="predicted"/>
<protein>
    <submittedName>
        <fullName evidence="2">Phosphotransferase</fullName>
    </submittedName>
</protein>
<keyword evidence="3" id="KW-1185">Reference proteome</keyword>
<accession>A0A942UI44</accession>
<evidence type="ECO:0000259" key="1">
    <source>
        <dbReference type="Pfam" id="PF01636"/>
    </source>
</evidence>
<dbReference type="SUPFAM" id="SSF56112">
    <property type="entry name" value="Protein kinase-like (PK-like)"/>
    <property type="match status" value="1"/>
</dbReference>
<dbReference type="InterPro" id="IPR011009">
    <property type="entry name" value="Kinase-like_dom_sf"/>
</dbReference>
<organism evidence="2 3">
    <name type="scientific">Lederbergia citrea</name>
    <dbReference type="NCBI Taxonomy" id="2833581"/>
    <lineage>
        <taxon>Bacteria</taxon>
        <taxon>Bacillati</taxon>
        <taxon>Bacillota</taxon>
        <taxon>Bacilli</taxon>
        <taxon>Bacillales</taxon>
        <taxon>Bacillaceae</taxon>
        <taxon>Lederbergia</taxon>
    </lineage>
</organism>
<dbReference type="Proteomes" id="UP000676456">
    <property type="component" value="Unassembled WGS sequence"/>
</dbReference>
<evidence type="ECO:0000313" key="2">
    <source>
        <dbReference type="EMBL" id="MBS4221890.1"/>
    </source>
</evidence>